<dbReference type="OrthoDB" id="350399at2157"/>
<sequence>MIDKDRVKIELNALKPVCDEVRSDLNEGWVELHGITFPSGWRPRTGALRFELQDPYPGSQPKAFIPENMRYKGGRPHIMLRSGPPGWRKYCIHRLELDAGFDTLVSMTRLIEKSLLRPHSKNPVKKASRR</sequence>
<dbReference type="GeneID" id="56037699"/>
<dbReference type="Proteomes" id="UP000509626">
    <property type="component" value="Chromosome"/>
</dbReference>
<proteinExistence type="predicted"/>
<name>A0A7D5QK69_9EURY</name>
<dbReference type="RefSeq" id="WP_179268530.1">
    <property type="nucleotide sequence ID" value="NZ_CP058579.1"/>
</dbReference>
<evidence type="ECO:0000313" key="2">
    <source>
        <dbReference type="Proteomes" id="UP000509626"/>
    </source>
</evidence>
<protein>
    <submittedName>
        <fullName evidence="1">Uncharacterized protein</fullName>
    </submittedName>
</protein>
<keyword evidence="2" id="KW-1185">Reference proteome</keyword>
<dbReference type="KEGG" id="halu:HUG12_09530"/>
<dbReference type="EMBL" id="CP058579">
    <property type="protein sequence ID" value="QLG61945.1"/>
    <property type="molecule type" value="Genomic_DNA"/>
</dbReference>
<evidence type="ECO:0000313" key="1">
    <source>
        <dbReference type="EMBL" id="QLG61945.1"/>
    </source>
</evidence>
<reference evidence="1 2" key="1">
    <citation type="submission" date="2020-06" db="EMBL/GenBank/DDBJ databases">
        <title>NJ-3-1, isolated from saline soil.</title>
        <authorList>
            <person name="Cui H.L."/>
            <person name="Shi X."/>
        </authorList>
    </citation>
    <scope>NUCLEOTIDE SEQUENCE [LARGE SCALE GENOMIC DNA]</scope>
    <source>
        <strain evidence="1 2">NJ-3-1</strain>
    </source>
</reference>
<gene>
    <name evidence="1" type="ORF">HUG12_09530</name>
</gene>
<accession>A0A7D5QK69</accession>
<dbReference type="AlphaFoldDB" id="A0A7D5QK69"/>
<organism evidence="1 2">
    <name type="scientific">Halorarum salinum</name>
    <dbReference type="NCBI Taxonomy" id="2743089"/>
    <lineage>
        <taxon>Archaea</taxon>
        <taxon>Methanobacteriati</taxon>
        <taxon>Methanobacteriota</taxon>
        <taxon>Stenosarchaea group</taxon>
        <taxon>Halobacteria</taxon>
        <taxon>Halobacteriales</taxon>
        <taxon>Haloferacaceae</taxon>
        <taxon>Halorarum</taxon>
    </lineage>
</organism>